<reference evidence="1" key="1">
    <citation type="journal article" date="2021" name="Proc. Natl. Acad. Sci. U.S.A.">
        <title>A Catalog of Tens of Thousands of Viruses from Human Metagenomes Reveals Hidden Associations with Chronic Diseases.</title>
        <authorList>
            <person name="Tisza M.J."/>
            <person name="Buck C.B."/>
        </authorList>
    </citation>
    <scope>NUCLEOTIDE SEQUENCE</scope>
    <source>
        <strain evidence="1">Ct39g3</strain>
    </source>
</reference>
<dbReference type="EMBL" id="BK015351">
    <property type="protein sequence ID" value="DAE02762.1"/>
    <property type="molecule type" value="Genomic_DNA"/>
</dbReference>
<proteinExistence type="predicted"/>
<sequence>MKKKKSHRKDQFPWDEYKKTICNYIIAQKWL</sequence>
<organism evidence="1">
    <name type="scientific">Siphoviridae sp. ct39g3</name>
    <dbReference type="NCBI Taxonomy" id="2825320"/>
    <lineage>
        <taxon>Viruses</taxon>
        <taxon>Duplodnaviria</taxon>
        <taxon>Heunggongvirae</taxon>
        <taxon>Uroviricota</taxon>
        <taxon>Caudoviricetes</taxon>
    </lineage>
</organism>
<name>A0A8S5P6Z6_9CAUD</name>
<evidence type="ECO:0000313" key="1">
    <source>
        <dbReference type="EMBL" id="DAE02762.1"/>
    </source>
</evidence>
<protein>
    <submittedName>
        <fullName evidence="1">Uncharacterized protein</fullName>
    </submittedName>
</protein>
<accession>A0A8S5P6Z6</accession>